<accession>A0A645AIQ4</accession>
<dbReference type="AlphaFoldDB" id="A0A645AIQ4"/>
<proteinExistence type="predicted"/>
<organism evidence="1">
    <name type="scientific">bioreactor metagenome</name>
    <dbReference type="NCBI Taxonomy" id="1076179"/>
    <lineage>
        <taxon>unclassified sequences</taxon>
        <taxon>metagenomes</taxon>
        <taxon>ecological metagenomes</taxon>
    </lineage>
</organism>
<protein>
    <submittedName>
        <fullName evidence="1">Uncharacterized protein</fullName>
    </submittedName>
</protein>
<dbReference type="EMBL" id="VSSQ01014038">
    <property type="protein sequence ID" value="MPM52816.1"/>
    <property type="molecule type" value="Genomic_DNA"/>
</dbReference>
<sequence>MKLTVRLTGNKLGLQKVYLRADENLNRYLAVYIFNNVLYAAEKNAGVEQEIFKLDLDKHDGKEVLSVPQDKKAAEMRELETFIKYADSAEQAKFYAEQLKDKRLEYAPTVAEGAEEYLPELSVHTKGDRVLALSLKGNKIDILIDDKTAVKDLQIANTKPGAVYLETAWGGYGWSQRNLADDVYDGVFEKLIITENRGAAKEAILFDGGPQGYDAVKFKVKKLWDSLINWFVVNL</sequence>
<reference evidence="1" key="1">
    <citation type="submission" date="2019-08" db="EMBL/GenBank/DDBJ databases">
        <authorList>
            <person name="Kucharzyk K."/>
            <person name="Murdoch R.W."/>
            <person name="Higgins S."/>
            <person name="Loffler F."/>
        </authorList>
    </citation>
    <scope>NUCLEOTIDE SEQUENCE</scope>
</reference>
<name>A0A645AIQ4_9ZZZZ</name>
<evidence type="ECO:0000313" key="1">
    <source>
        <dbReference type="EMBL" id="MPM52816.1"/>
    </source>
</evidence>
<comment type="caution">
    <text evidence="1">The sequence shown here is derived from an EMBL/GenBank/DDBJ whole genome shotgun (WGS) entry which is preliminary data.</text>
</comment>
<gene>
    <name evidence="1" type="ORF">SDC9_99579</name>
</gene>